<feature type="compositionally biased region" description="Polar residues" evidence="1">
    <location>
        <begin position="1"/>
        <end position="10"/>
    </location>
</feature>
<dbReference type="NCBIfam" id="TIGR00350">
    <property type="entry name" value="lytR_cpsA_psr"/>
    <property type="match status" value="1"/>
</dbReference>
<name>A0A6J6Z902_9ZZZZ</name>
<reference evidence="4" key="1">
    <citation type="submission" date="2020-05" db="EMBL/GenBank/DDBJ databases">
        <authorList>
            <person name="Chiriac C."/>
            <person name="Salcher M."/>
            <person name="Ghai R."/>
            <person name="Kavagutti S V."/>
        </authorList>
    </citation>
    <scope>NUCLEOTIDE SEQUENCE</scope>
</reference>
<accession>A0A6J6Z902</accession>
<evidence type="ECO:0000256" key="1">
    <source>
        <dbReference type="SAM" id="MobiDB-lite"/>
    </source>
</evidence>
<gene>
    <name evidence="4" type="ORF">UFOPK3046_01517</name>
</gene>
<dbReference type="PANTHER" id="PTHR33392">
    <property type="entry name" value="POLYISOPRENYL-TEICHOIC ACID--PEPTIDOGLYCAN TEICHOIC ACID TRANSFERASE TAGU"/>
    <property type="match status" value="1"/>
</dbReference>
<dbReference type="Gene3D" id="3.40.630.190">
    <property type="entry name" value="LCP protein"/>
    <property type="match status" value="1"/>
</dbReference>
<evidence type="ECO:0000259" key="3">
    <source>
        <dbReference type="Pfam" id="PF03816"/>
    </source>
</evidence>
<keyword evidence="2" id="KW-0472">Membrane</keyword>
<evidence type="ECO:0000256" key="2">
    <source>
        <dbReference type="SAM" id="Phobius"/>
    </source>
</evidence>
<protein>
    <submittedName>
        <fullName evidence="4">Unannotated protein</fullName>
    </submittedName>
</protein>
<dbReference type="InterPro" id="IPR004474">
    <property type="entry name" value="LytR_CpsA_psr"/>
</dbReference>
<feature type="region of interest" description="Disordered" evidence="1">
    <location>
        <begin position="1"/>
        <end position="82"/>
    </location>
</feature>
<dbReference type="InterPro" id="IPR050922">
    <property type="entry name" value="LytR/CpsA/Psr_CW_biosynth"/>
</dbReference>
<evidence type="ECO:0000313" key="4">
    <source>
        <dbReference type="EMBL" id="CAB4816873.1"/>
    </source>
</evidence>
<keyword evidence="2" id="KW-0812">Transmembrane</keyword>
<feature type="transmembrane region" description="Helical" evidence="2">
    <location>
        <begin position="85"/>
        <end position="105"/>
    </location>
</feature>
<dbReference type="AlphaFoldDB" id="A0A6J6Z902"/>
<sequence length="384" mass="41012">MALPPSSDNQPPKGPGKQFFVPSPSAPSAKGQQPAPPRSATQTPRKQTVPAAPASRSTQVSKKSSAARSSPGTKNPPTPKKSRTGLRWIILLPILVVVALFGLLFKSYSTYNKIQRVDLAGVLDPVSGDSTNYLLVGSDSREAFDPEGSSGVTGRRSDTLIVLRTTPTGSSMMSIPRDLWVTIASTSKQGRINGAYNDGPANLVRTVQQNLNIPINHYMEVGFGSFAGLVDAIGGVTIEFANPAFDDKSGLVVDTAGPVTLDGTQALAYARSRNYTEVIDGREVTEPTADLGRQQRQQQFLRTALKEVGATRNPLTLLRVADSMSSELIIDSDLGFSEALRFVRKLGSSDPATVVLPTEGVRKGKAAVLVLLEPEAQVVLQEFR</sequence>
<proteinExistence type="predicted"/>
<dbReference type="Pfam" id="PF03816">
    <property type="entry name" value="LytR_cpsA_psr"/>
    <property type="match status" value="1"/>
</dbReference>
<dbReference type="EMBL" id="CAFAAQ010000163">
    <property type="protein sequence ID" value="CAB4816873.1"/>
    <property type="molecule type" value="Genomic_DNA"/>
</dbReference>
<feature type="compositionally biased region" description="Polar residues" evidence="1">
    <location>
        <begin position="55"/>
        <end position="73"/>
    </location>
</feature>
<keyword evidence="2" id="KW-1133">Transmembrane helix</keyword>
<organism evidence="4">
    <name type="scientific">freshwater metagenome</name>
    <dbReference type="NCBI Taxonomy" id="449393"/>
    <lineage>
        <taxon>unclassified sequences</taxon>
        <taxon>metagenomes</taxon>
        <taxon>ecological metagenomes</taxon>
    </lineage>
</organism>
<dbReference type="PANTHER" id="PTHR33392:SF6">
    <property type="entry name" value="POLYISOPRENYL-TEICHOIC ACID--PEPTIDOGLYCAN TEICHOIC ACID TRANSFERASE TAGU"/>
    <property type="match status" value="1"/>
</dbReference>
<feature type="domain" description="Cell envelope-related transcriptional attenuator" evidence="3">
    <location>
        <begin position="156"/>
        <end position="308"/>
    </location>
</feature>